<dbReference type="Pfam" id="PF20441">
    <property type="entry name" value="TerL_nuclease"/>
    <property type="match status" value="1"/>
</dbReference>
<reference evidence="3 4" key="1">
    <citation type="submission" date="2017-02" db="EMBL/GenBank/DDBJ databases">
        <title>Vagococcus cremeus sp. nov., isolated from the small intestine of a marten, Martes flavigula.</title>
        <authorList>
            <person name="Tak E.J."/>
            <person name="Bae J.-W."/>
        </authorList>
    </citation>
    <scope>NUCLEOTIDE SEQUENCE [LARGE SCALE GENOMIC DNA]</scope>
    <source>
        <strain evidence="3 4">D7T301</strain>
    </source>
</reference>
<organism evidence="3 4">
    <name type="scientific">Vagococcus martis</name>
    <dbReference type="NCBI Taxonomy" id="1768210"/>
    <lineage>
        <taxon>Bacteria</taxon>
        <taxon>Bacillati</taxon>
        <taxon>Bacillota</taxon>
        <taxon>Bacilli</taxon>
        <taxon>Lactobacillales</taxon>
        <taxon>Enterococcaceae</taxon>
        <taxon>Vagococcus</taxon>
    </lineage>
</organism>
<feature type="domain" description="Terminase large subunit-like endonuclease" evidence="2">
    <location>
        <begin position="260"/>
        <end position="547"/>
    </location>
</feature>
<dbReference type="GO" id="GO:0004519">
    <property type="term" value="F:endonuclease activity"/>
    <property type="evidence" value="ECO:0007669"/>
    <property type="project" value="InterPro"/>
</dbReference>
<dbReference type="RefSeq" id="WP_079347349.1">
    <property type="nucleotide sequence ID" value="NZ_MVAB01000001.1"/>
</dbReference>
<protein>
    <submittedName>
        <fullName evidence="3">Terminase</fullName>
    </submittedName>
</protein>
<dbReference type="Proteomes" id="UP000189970">
    <property type="component" value="Unassembled WGS sequence"/>
</dbReference>
<proteinExistence type="predicted"/>
<dbReference type="AlphaFoldDB" id="A0A1V4DI55"/>
<evidence type="ECO:0000259" key="2">
    <source>
        <dbReference type="Pfam" id="PF20441"/>
    </source>
</evidence>
<accession>A0A1V4DI55</accession>
<keyword evidence="4" id="KW-1185">Reference proteome</keyword>
<dbReference type="InterPro" id="IPR027417">
    <property type="entry name" value="P-loop_NTPase"/>
</dbReference>
<dbReference type="InterPro" id="IPR046462">
    <property type="entry name" value="TerL_nuclease"/>
</dbReference>
<dbReference type="InterPro" id="IPR005021">
    <property type="entry name" value="Terminase_largesu-like"/>
</dbReference>
<dbReference type="EMBL" id="MVAB01000001">
    <property type="protein sequence ID" value="OPF88234.1"/>
    <property type="molecule type" value="Genomic_DNA"/>
</dbReference>
<gene>
    <name evidence="3" type="ORF">BW731_08640</name>
</gene>
<comment type="caution">
    <text evidence="3">The sequence shown here is derived from an EMBL/GenBank/DDBJ whole genome shotgun (WGS) entry which is preliminary data.</text>
</comment>
<dbReference type="PANTHER" id="PTHR41287">
    <property type="match status" value="1"/>
</dbReference>
<evidence type="ECO:0000313" key="3">
    <source>
        <dbReference type="EMBL" id="OPF88234.1"/>
    </source>
</evidence>
<feature type="domain" description="Terminase large subunit-like ATPase" evidence="1">
    <location>
        <begin position="74"/>
        <end position="251"/>
    </location>
</feature>
<dbReference type="Pfam" id="PF03354">
    <property type="entry name" value="TerL_ATPase"/>
    <property type="match status" value="1"/>
</dbReference>
<sequence>MVNYALEYANNVLNGEIVAGKKIKLAVERFVKDLERSKSDDFPYYFDVERANRSLKFVELLPGTDGNPIKMLSFQQWIISELDGWREKKTGNRRFNRAFISMSRKNGKTYLVSSMASNSLLMETEPSQGRQVLFVSNALKQAKLGYNMMSNGLKSVTKKSKYMRQRLKILNAQITDLETDSFAMALASETSTLDGFGATTAILDEWHEAKTRKVYNVLKSGMSNQKNGLLAVVSTAGLNMNVPMYEEYQFLSEVLEGKEEADRYFIAIWELDDKEEIHDQDMWIKANPIFESEEIKSTMLPAIQDDVELGIKQNNLNAVLVKNFNMWQQASENSYIAGEDWENAQIDTTPNIIGKDVYIGVDLSKTNDLTSISWVIPLEDNRMLVDSHSFVGTKFGLQDKIKRDGIDYIEREKQGECTITSLDSGIVDYEEVFEWTINFVQENDLNVLGICFDPWNANSLITRFEKENYPLIEVRQGVYSLNVPTRTFREQLYDGNIIHPYNALFSYSINNAILKEDNNGVQINKSKNSNKIDPIVALINAYTRAMYHFEVMEGKKADNEFYKSKEFSF</sequence>
<dbReference type="PANTHER" id="PTHR41287:SF1">
    <property type="entry name" value="PROTEIN YMFN"/>
    <property type="match status" value="1"/>
</dbReference>
<dbReference type="InterPro" id="IPR046461">
    <property type="entry name" value="TerL_ATPase"/>
</dbReference>
<name>A0A1V4DI55_9ENTE</name>
<evidence type="ECO:0000259" key="1">
    <source>
        <dbReference type="Pfam" id="PF03354"/>
    </source>
</evidence>
<evidence type="ECO:0000313" key="4">
    <source>
        <dbReference type="Proteomes" id="UP000189970"/>
    </source>
</evidence>
<dbReference type="Gene3D" id="3.40.50.300">
    <property type="entry name" value="P-loop containing nucleotide triphosphate hydrolases"/>
    <property type="match status" value="1"/>
</dbReference>